<sequence length="304" mass="34246">MKLSNRLCIIPERSEVIISGVRGQILERVSMKAQLTLHLPDHHAPLAFEALCVRNLGISTPASPVDGQATLPWQGLKLADPQFGTPGDIELLMGADVLPDILRAGLFRRSDLTAQRTAVGWTISGRAPMVHAATQTSACLVLRSEIETPWHQQLMGALQRFWEVEEMPRSIRQSPEDEACERIFLEHRRETDGRYVVRLPVQPGALALLEDGLAGARVALRSLQRRMSQDSVLAAEYTRFMQDYLRLGHMRAVPPDMLQLSAATIHYIAHHPIWQRGDLMRELRVVFNASRRPKRKTHERGSNL</sequence>
<evidence type="ECO:0000313" key="1">
    <source>
        <dbReference type="EnsemblMetazoa" id="XP_008204149"/>
    </source>
</evidence>
<protein>
    <recommendedName>
        <fullName evidence="3">Peptidase aspartic putative domain-containing protein</fullName>
    </recommendedName>
</protein>
<dbReference type="PANTHER" id="PTHR47331">
    <property type="entry name" value="PHD-TYPE DOMAIN-CONTAINING PROTEIN"/>
    <property type="match status" value="1"/>
</dbReference>
<organism evidence="1 2">
    <name type="scientific">Nasonia vitripennis</name>
    <name type="common">Parasitic wasp</name>
    <dbReference type="NCBI Taxonomy" id="7425"/>
    <lineage>
        <taxon>Eukaryota</taxon>
        <taxon>Metazoa</taxon>
        <taxon>Ecdysozoa</taxon>
        <taxon>Arthropoda</taxon>
        <taxon>Hexapoda</taxon>
        <taxon>Insecta</taxon>
        <taxon>Pterygota</taxon>
        <taxon>Neoptera</taxon>
        <taxon>Endopterygota</taxon>
        <taxon>Hymenoptera</taxon>
        <taxon>Apocrita</taxon>
        <taxon>Proctotrupomorpha</taxon>
        <taxon>Chalcidoidea</taxon>
        <taxon>Pteromalidae</taxon>
        <taxon>Pteromalinae</taxon>
        <taxon>Nasonia</taxon>
    </lineage>
</organism>
<accession>A0A7M7H7M5</accession>
<dbReference type="OMA" id="VEFELCE"/>
<dbReference type="EnsemblMetazoa" id="XM_008205927">
    <property type="protein sequence ID" value="XP_008204149"/>
    <property type="gene ID" value="LOC103315709"/>
</dbReference>
<dbReference type="PANTHER" id="PTHR47331:SF5">
    <property type="entry name" value="RIBONUCLEASE H"/>
    <property type="match status" value="1"/>
</dbReference>
<keyword evidence="2" id="KW-1185">Reference proteome</keyword>
<dbReference type="Proteomes" id="UP000002358">
    <property type="component" value="Unassembled WGS sequence"/>
</dbReference>
<gene>
    <name evidence="1" type="primary">103315709</name>
</gene>
<dbReference type="KEGG" id="nvi:103315709"/>
<evidence type="ECO:0008006" key="3">
    <source>
        <dbReference type="Google" id="ProtNLM"/>
    </source>
</evidence>
<proteinExistence type="predicted"/>
<evidence type="ECO:0000313" key="2">
    <source>
        <dbReference type="Proteomes" id="UP000002358"/>
    </source>
</evidence>
<reference evidence="1" key="1">
    <citation type="submission" date="2021-01" db="UniProtKB">
        <authorList>
            <consortium name="EnsemblMetazoa"/>
        </authorList>
    </citation>
    <scope>IDENTIFICATION</scope>
</reference>
<dbReference type="AlphaFoldDB" id="A0A7M7H7M5"/>
<dbReference type="OrthoDB" id="5920040at2759"/>
<dbReference type="InParanoid" id="A0A7M7H7M5"/>
<name>A0A7M7H7M5_NASVI</name>